<name>A0AAW1SLB5_9CHLO</name>
<evidence type="ECO:0000256" key="1">
    <source>
        <dbReference type="SAM" id="MobiDB-lite"/>
    </source>
</evidence>
<organism evidence="2 3">
    <name type="scientific">Apatococcus fuscideae</name>
    <dbReference type="NCBI Taxonomy" id="2026836"/>
    <lineage>
        <taxon>Eukaryota</taxon>
        <taxon>Viridiplantae</taxon>
        <taxon>Chlorophyta</taxon>
        <taxon>core chlorophytes</taxon>
        <taxon>Trebouxiophyceae</taxon>
        <taxon>Chlorellales</taxon>
        <taxon>Chlorellaceae</taxon>
        <taxon>Apatococcus</taxon>
    </lineage>
</organism>
<feature type="compositionally biased region" description="Pro residues" evidence="1">
    <location>
        <begin position="335"/>
        <end position="345"/>
    </location>
</feature>
<evidence type="ECO:0000313" key="2">
    <source>
        <dbReference type="EMBL" id="KAK9848246.1"/>
    </source>
</evidence>
<feature type="region of interest" description="Disordered" evidence="1">
    <location>
        <begin position="1"/>
        <end position="44"/>
    </location>
</feature>
<protein>
    <submittedName>
        <fullName evidence="2">Uncharacterized protein</fullName>
    </submittedName>
</protein>
<accession>A0AAW1SLB5</accession>
<reference evidence="2 3" key="1">
    <citation type="journal article" date="2024" name="Nat. Commun.">
        <title>Phylogenomics reveals the evolutionary origins of lichenization in chlorophyte algae.</title>
        <authorList>
            <person name="Puginier C."/>
            <person name="Libourel C."/>
            <person name="Otte J."/>
            <person name="Skaloud P."/>
            <person name="Haon M."/>
            <person name="Grisel S."/>
            <person name="Petersen M."/>
            <person name="Berrin J.G."/>
            <person name="Delaux P.M."/>
            <person name="Dal Grande F."/>
            <person name="Keller J."/>
        </authorList>
    </citation>
    <scope>NUCLEOTIDE SEQUENCE [LARGE SCALE GENOMIC DNA]</scope>
    <source>
        <strain evidence="2 3">SAG 2523</strain>
    </source>
</reference>
<feature type="compositionally biased region" description="Pro residues" evidence="1">
    <location>
        <begin position="381"/>
        <end position="395"/>
    </location>
</feature>
<keyword evidence="3" id="KW-1185">Reference proteome</keyword>
<comment type="caution">
    <text evidence="2">The sequence shown here is derived from an EMBL/GenBank/DDBJ whole genome shotgun (WGS) entry which is preliminary data.</text>
</comment>
<feature type="region of interest" description="Disordered" evidence="1">
    <location>
        <begin position="375"/>
        <end position="408"/>
    </location>
</feature>
<feature type="compositionally biased region" description="Polar residues" evidence="1">
    <location>
        <begin position="171"/>
        <end position="191"/>
    </location>
</feature>
<dbReference type="EMBL" id="JALJOV010001411">
    <property type="protein sequence ID" value="KAK9848246.1"/>
    <property type="molecule type" value="Genomic_DNA"/>
</dbReference>
<feature type="region of interest" description="Disordered" evidence="1">
    <location>
        <begin position="154"/>
        <end position="363"/>
    </location>
</feature>
<sequence>MRAGTPRLEQEDPALPREMASKGTAQDGSPGQEQPETSDTVSTSAGVAAGRTLACLAQIAGEPELDQGLDCLHCTLPPHGWKNIDKDDFDNKTSVYAAYEHVSRVLHGKIFPLLIKKQSAILSQASRVAYLRCCTDKHGAVRAFLSGPTIGKFRNPRETVNPTLALPGQADHSSSMPDTHQASVSTASHRTMPQMKRTEPFDSQPSWPTKKRRTAGAGLGASATNHGPPHSPRVSTENGRRMRSLAELQEDAKAWSGRSMQDDDRDDASPGVYPEPMSHPAASRTRVADATMGTQHGQFLADGSPLDESRPPDGIPHGKTAREGAPLEAAGIIPPREPSPPPPITVPQRQGAHPPGMPIISGFSGPLPLGTMGGLQAGPLIRPPGPAGGQPPTPSTPQSASNGAAGAAMAHSVADLLALIQGVQSLPEEQRPQRLEVDLKQGVLNVYPNR</sequence>
<feature type="compositionally biased region" description="Low complexity" evidence="1">
    <location>
        <begin position="396"/>
        <end position="408"/>
    </location>
</feature>
<dbReference type="AlphaFoldDB" id="A0AAW1SLB5"/>
<evidence type="ECO:0000313" key="3">
    <source>
        <dbReference type="Proteomes" id="UP001485043"/>
    </source>
</evidence>
<proteinExistence type="predicted"/>
<feature type="compositionally biased region" description="Polar residues" evidence="1">
    <location>
        <begin position="23"/>
        <end position="44"/>
    </location>
</feature>
<gene>
    <name evidence="2" type="ORF">WJX84_006430</name>
</gene>
<dbReference type="Proteomes" id="UP001485043">
    <property type="component" value="Unassembled WGS sequence"/>
</dbReference>